<dbReference type="GO" id="GO:0020037">
    <property type="term" value="F:heme binding"/>
    <property type="evidence" value="ECO:0007669"/>
    <property type="project" value="TreeGrafter"/>
</dbReference>
<name>A0A6M3ZP23_9BURK</name>
<feature type="transmembrane region" description="Helical" evidence="6">
    <location>
        <begin position="43"/>
        <end position="62"/>
    </location>
</feature>
<evidence type="ECO:0000256" key="6">
    <source>
        <dbReference type="SAM" id="Phobius"/>
    </source>
</evidence>
<keyword evidence="2" id="KW-1003">Cell membrane</keyword>
<accession>A0A6M3ZP23</accession>
<feature type="transmembrane region" description="Helical" evidence="6">
    <location>
        <begin position="96"/>
        <end position="117"/>
    </location>
</feature>
<comment type="subcellular location">
    <subcellularLocation>
        <location evidence="1">Cell membrane</location>
        <topology evidence="1">Multi-pass membrane protein</topology>
    </subcellularLocation>
</comment>
<evidence type="ECO:0000313" key="9">
    <source>
        <dbReference type="Proteomes" id="UP000501648"/>
    </source>
</evidence>
<sequence>MSRSIICTIRVWDLPTRLSHWTLLFLLIFLFITAFTGRMKAHAVMGQAVLILVVFRFVWGFIGSQSARFADFVKGPSSILHYISTGKCRTLGHNPLGALMVLALLTTMLVQSLSGLFSNDGIGFNGPFSHLISGVASDSVTRLHVTLAYVIAVLVVVHILAVVIHWMLRGENLILSMFSGNKKVQTEIPELRFAHTARALAIVVAIAFLLSLAKKLL</sequence>
<evidence type="ECO:0000313" key="8">
    <source>
        <dbReference type="EMBL" id="QJP99241.1"/>
    </source>
</evidence>
<evidence type="ECO:0000256" key="3">
    <source>
        <dbReference type="ARBA" id="ARBA00022692"/>
    </source>
</evidence>
<dbReference type="GO" id="GO:0009055">
    <property type="term" value="F:electron transfer activity"/>
    <property type="evidence" value="ECO:0007669"/>
    <property type="project" value="InterPro"/>
</dbReference>
<proteinExistence type="predicted"/>
<dbReference type="SUPFAM" id="SSF81342">
    <property type="entry name" value="Transmembrane di-heme cytochromes"/>
    <property type="match status" value="1"/>
</dbReference>
<dbReference type="GO" id="GO:0005886">
    <property type="term" value="C:plasma membrane"/>
    <property type="evidence" value="ECO:0007669"/>
    <property type="project" value="UniProtKB-SubCell"/>
</dbReference>
<dbReference type="InterPro" id="IPR016174">
    <property type="entry name" value="Di-haem_cyt_TM"/>
</dbReference>
<dbReference type="EMBL" id="CP008956">
    <property type="protein sequence ID" value="QJP99241.1"/>
    <property type="molecule type" value="Genomic_DNA"/>
</dbReference>
<evidence type="ECO:0000256" key="5">
    <source>
        <dbReference type="ARBA" id="ARBA00023136"/>
    </source>
</evidence>
<dbReference type="Gene3D" id="1.20.950.20">
    <property type="entry name" value="Transmembrane di-heme cytochromes, Chain C"/>
    <property type="match status" value="1"/>
</dbReference>
<organism evidence="8 9">
    <name type="scientific">Herbaspirillum rubrisubalbicans Os34</name>
    <dbReference type="NCBI Taxonomy" id="1235827"/>
    <lineage>
        <taxon>Bacteria</taxon>
        <taxon>Pseudomonadati</taxon>
        <taxon>Pseudomonadota</taxon>
        <taxon>Betaproteobacteria</taxon>
        <taxon>Burkholderiales</taxon>
        <taxon>Oxalobacteraceae</taxon>
        <taxon>Herbaspirillum</taxon>
    </lineage>
</organism>
<dbReference type="Proteomes" id="UP000501648">
    <property type="component" value="Chromosome"/>
</dbReference>
<protein>
    <submittedName>
        <fullName evidence="8">Cytochrome B</fullName>
    </submittedName>
</protein>
<evidence type="ECO:0000259" key="7">
    <source>
        <dbReference type="Pfam" id="PF01292"/>
    </source>
</evidence>
<dbReference type="InterPro" id="IPR051542">
    <property type="entry name" value="Hydrogenase_cytochrome"/>
</dbReference>
<feature type="transmembrane region" description="Helical" evidence="6">
    <location>
        <begin position="193"/>
        <end position="213"/>
    </location>
</feature>
<dbReference type="RefSeq" id="WP_017455289.1">
    <property type="nucleotide sequence ID" value="NZ_CP008956.1"/>
</dbReference>
<dbReference type="AlphaFoldDB" id="A0A6M3ZP23"/>
<reference evidence="8 9" key="1">
    <citation type="journal article" date="2012" name="J. Bacteriol.">
        <title>Genome sequence of the pathogenic Herbaspirillum seropedicae strain Os34, isolated from rice roots.</title>
        <authorList>
            <person name="Ye W."/>
            <person name="Ye S."/>
            <person name="Liu J."/>
            <person name="Chang S."/>
            <person name="Chen M."/>
            <person name="Zhu B."/>
            <person name="Guo L."/>
            <person name="An Q."/>
        </authorList>
    </citation>
    <scope>NUCLEOTIDE SEQUENCE [LARGE SCALE GENOMIC DNA]</scope>
    <source>
        <strain evidence="8 9">Os34</strain>
    </source>
</reference>
<dbReference type="InterPro" id="IPR011577">
    <property type="entry name" value="Cyt_b561_bac/Ni-Hgenase"/>
</dbReference>
<keyword evidence="4 6" id="KW-1133">Transmembrane helix</keyword>
<dbReference type="Pfam" id="PF01292">
    <property type="entry name" value="Ni_hydr_CYTB"/>
    <property type="match status" value="1"/>
</dbReference>
<dbReference type="PANTHER" id="PTHR30485">
    <property type="entry name" value="NI/FE-HYDROGENASE 1 B-TYPE CYTOCHROME SUBUNIT"/>
    <property type="match status" value="1"/>
</dbReference>
<keyword evidence="5 6" id="KW-0472">Membrane</keyword>
<feature type="domain" description="Cytochrome b561 bacterial/Ni-hydrogenase" evidence="7">
    <location>
        <begin position="11"/>
        <end position="180"/>
    </location>
</feature>
<evidence type="ECO:0000256" key="4">
    <source>
        <dbReference type="ARBA" id="ARBA00022989"/>
    </source>
</evidence>
<evidence type="ECO:0000256" key="1">
    <source>
        <dbReference type="ARBA" id="ARBA00004651"/>
    </source>
</evidence>
<gene>
    <name evidence="8" type="ORF">C798_03055</name>
</gene>
<feature type="transmembrane region" description="Helical" evidence="6">
    <location>
        <begin position="18"/>
        <end position="36"/>
    </location>
</feature>
<dbReference type="GO" id="GO:0022904">
    <property type="term" value="P:respiratory electron transport chain"/>
    <property type="evidence" value="ECO:0007669"/>
    <property type="project" value="InterPro"/>
</dbReference>
<dbReference type="PANTHER" id="PTHR30485:SF2">
    <property type="entry name" value="BLL0597 PROTEIN"/>
    <property type="match status" value="1"/>
</dbReference>
<keyword evidence="3 6" id="KW-0812">Transmembrane</keyword>
<feature type="transmembrane region" description="Helical" evidence="6">
    <location>
        <begin position="147"/>
        <end position="168"/>
    </location>
</feature>
<evidence type="ECO:0000256" key="2">
    <source>
        <dbReference type="ARBA" id="ARBA00022475"/>
    </source>
</evidence>